<keyword evidence="2" id="KW-1185">Reference proteome</keyword>
<reference evidence="1" key="1">
    <citation type="submission" date="2023-04" db="EMBL/GenBank/DDBJ databases">
        <title>A chromosome-level genome assembly of the parasitoid wasp Eretmocerus hayati.</title>
        <authorList>
            <person name="Zhong Y."/>
            <person name="Liu S."/>
            <person name="Liu Y."/>
        </authorList>
    </citation>
    <scope>NUCLEOTIDE SEQUENCE</scope>
    <source>
        <strain evidence="1">ZJU_SS_LIU_2023</strain>
    </source>
</reference>
<gene>
    <name evidence="1" type="ORF">QAD02_016156</name>
</gene>
<comment type="caution">
    <text evidence="1">The sequence shown here is derived from an EMBL/GenBank/DDBJ whole genome shotgun (WGS) entry which is preliminary data.</text>
</comment>
<accession>A0ACC2PAQ0</accession>
<name>A0ACC2PAQ0_9HYME</name>
<dbReference type="Proteomes" id="UP001239111">
    <property type="component" value="Chromosome 2"/>
</dbReference>
<organism evidence="1 2">
    <name type="scientific">Eretmocerus hayati</name>
    <dbReference type="NCBI Taxonomy" id="131215"/>
    <lineage>
        <taxon>Eukaryota</taxon>
        <taxon>Metazoa</taxon>
        <taxon>Ecdysozoa</taxon>
        <taxon>Arthropoda</taxon>
        <taxon>Hexapoda</taxon>
        <taxon>Insecta</taxon>
        <taxon>Pterygota</taxon>
        <taxon>Neoptera</taxon>
        <taxon>Endopterygota</taxon>
        <taxon>Hymenoptera</taxon>
        <taxon>Apocrita</taxon>
        <taxon>Proctotrupomorpha</taxon>
        <taxon>Chalcidoidea</taxon>
        <taxon>Aphelinidae</taxon>
        <taxon>Aphelininae</taxon>
        <taxon>Eretmocerus</taxon>
    </lineage>
</organism>
<protein>
    <submittedName>
        <fullName evidence="1">Uncharacterized protein</fullName>
    </submittedName>
</protein>
<sequence>MKRLIDEFPASIHDIKSWSSQEKNNYSLRNEDIVRMQSEEKFLKIGFVDLQNHQNVTEELVSLLDFIEEFNPIVRGHHLILLFNFGEDSLENFLRFAWSKGFLDLTVVSWAKNSYNKILASDENSSNCKSLVHLFNPFLNEYSISVLEKETNFMPNKLKKLNGYQLSTQFSGHLMHVMANEWYRGPEFWNMLFGFDVSITKALAEAMNFSAVPQFVIGDRGGIFKRFNVTNTNRVVKNVDFIINLDQYLPNDYVIGNNIRFFKESTFEQALFSEPLTNHLIIKQYSVSKTQLSPDVFLAIVIFFIIASIYFVTSHFLSFDRQKWTFNGIIKALIRGPVTHHRKSRCAETIIVLSMCAVSSILFVYISNGQLNILLYNEQYLNLKTLQDVADSGIVIAMSEIMKAEMISSTTTALKTIINLSESVNDGDYFFKCWDSFLYRNDGIPYGCMVNNMIGKVMVEKYSDKKNGWILSMVEEPIQMAWPVMKMKFSSQYKNMFEKFDQRFFETGLVEYWSRMSQKDFISLTKKLGPNNNLFPEMSTNSNKVLDKSKLQIFHTLACIFVSGCILSSIVLFYEKIFSYLMTRKCSLNDNVQETEIKSSAFIVLTTILEARGISGPRFNFRARKIHALENV</sequence>
<dbReference type="EMBL" id="CM056742">
    <property type="protein sequence ID" value="KAJ8680369.1"/>
    <property type="molecule type" value="Genomic_DNA"/>
</dbReference>
<evidence type="ECO:0000313" key="2">
    <source>
        <dbReference type="Proteomes" id="UP001239111"/>
    </source>
</evidence>
<evidence type="ECO:0000313" key="1">
    <source>
        <dbReference type="EMBL" id="KAJ8680369.1"/>
    </source>
</evidence>
<proteinExistence type="predicted"/>